<comment type="caution">
    <text evidence="2">The sequence shown here is derived from an EMBL/GenBank/DDBJ whole genome shotgun (WGS) entry which is preliminary data.</text>
</comment>
<dbReference type="OrthoDB" id="3529747at2"/>
<dbReference type="EMBL" id="JFCB01000007">
    <property type="protein sequence ID" value="KES07111.1"/>
    <property type="molecule type" value="Genomic_DNA"/>
</dbReference>
<organism evidence="2 3">
    <name type="scientific">Streptomyces toyocaensis</name>
    <dbReference type="NCBI Taxonomy" id="55952"/>
    <lineage>
        <taxon>Bacteria</taxon>
        <taxon>Bacillati</taxon>
        <taxon>Actinomycetota</taxon>
        <taxon>Actinomycetes</taxon>
        <taxon>Kitasatosporales</taxon>
        <taxon>Streptomycetaceae</taxon>
        <taxon>Streptomyces</taxon>
    </lineage>
</organism>
<reference evidence="2 3" key="1">
    <citation type="submission" date="2014-02" db="EMBL/GenBank/DDBJ databases">
        <title>The genome announcement of Streptomyces toyocaensis NRRL15009.</title>
        <authorList>
            <person name="Hong H.-J."/>
            <person name="Kwun M.J."/>
        </authorList>
    </citation>
    <scope>NUCLEOTIDE SEQUENCE [LARGE SCALE GENOMIC DNA]</scope>
    <source>
        <strain evidence="2 3">NRRL 15009</strain>
    </source>
</reference>
<evidence type="ECO:0000256" key="1">
    <source>
        <dbReference type="SAM" id="SignalP"/>
    </source>
</evidence>
<protein>
    <submittedName>
        <fullName evidence="2">Uncharacterized protein</fullName>
    </submittedName>
</protein>
<keyword evidence="3" id="KW-1185">Reference proteome</keyword>
<sequence>MAIVYSRKIYASIFCAAIAGSFSTPASAVADDGDLAPTAVCSGGWRKNVYGYKATHIGKGPIYKDGPGGTMLVTRTTSETATTKVSGTAGVTVDYAVAQAKVEVSAEAAKEVSWGSDHSYRRNISAQKYGNTQYGSWGHSATWEKYYELPNCRKSQRTSGKVKVVNKAVGFRYWESSS</sequence>
<keyword evidence="1" id="KW-0732">Signal</keyword>
<evidence type="ECO:0000313" key="2">
    <source>
        <dbReference type="EMBL" id="KES07111.1"/>
    </source>
</evidence>
<dbReference type="STRING" id="55952.BU52_11005"/>
<accession>A0A081XU88</accession>
<name>A0A081XU88_STRTO</name>
<feature type="chain" id="PRO_5001766947" evidence="1">
    <location>
        <begin position="31"/>
        <end position="178"/>
    </location>
</feature>
<dbReference type="Proteomes" id="UP000028341">
    <property type="component" value="Unassembled WGS sequence"/>
</dbReference>
<dbReference type="AlphaFoldDB" id="A0A081XU88"/>
<dbReference type="RefSeq" id="WP_051858100.1">
    <property type="nucleotide sequence ID" value="NZ_JBFADL010000005.1"/>
</dbReference>
<evidence type="ECO:0000313" key="3">
    <source>
        <dbReference type="Proteomes" id="UP000028341"/>
    </source>
</evidence>
<proteinExistence type="predicted"/>
<feature type="signal peptide" evidence="1">
    <location>
        <begin position="1"/>
        <end position="30"/>
    </location>
</feature>
<gene>
    <name evidence="2" type="ORF">BU52_11005</name>
</gene>